<evidence type="ECO:0000313" key="3">
    <source>
        <dbReference type="Proteomes" id="UP000614469"/>
    </source>
</evidence>
<dbReference type="Proteomes" id="UP000614469">
    <property type="component" value="Unassembled WGS sequence"/>
</dbReference>
<reference evidence="2 3" key="1">
    <citation type="submission" date="2020-08" db="EMBL/GenBank/DDBJ databases">
        <title>Bridging the membrane lipid divide: bacteria of the FCB group superphylum have the potential to synthesize archaeal ether lipids.</title>
        <authorList>
            <person name="Villanueva L."/>
            <person name="Von Meijenfeldt F.A.B."/>
            <person name="Westbye A.B."/>
            <person name="Yadav S."/>
            <person name="Hopmans E.C."/>
            <person name="Dutilh B.E."/>
            <person name="Sinninghe Damste J.S."/>
        </authorList>
    </citation>
    <scope>NUCLEOTIDE SEQUENCE [LARGE SCALE GENOMIC DNA]</scope>
    <source>
        <strain evidence="2">NIOZ-UU36</strain>
    </source>
</reference>
<feature type="domain" description="Zinc-ribbon" evidence="1">
    <location>
        <begin position="147"/>
        <end position="168"/>
    </location>
</feature>
<protein>
    <submittedName>
        <fullName evidence="2">Zinc ribbon domain-containing protein</fullName>
    </submittedName>
</protein>
<name>A0A8J6NET3_9CHLR</name>
<accession>A0A8J6NET3</accession>
<comment type="caution">
    <text evidence="2">The sequence shown here is derived from an EMBL/GenBank/DDBJ whole genome shotgun (WGS) entry which is preliminary data.</text>
</comment>
<gene>
    <name evidence="2" type="ORF">H8E29_01930</name>
</gene>
<evidence type="ECO:0000259" key="1">
    <source>
        <dbReference type="Pfam" id="PF13240"/>
    </source>
</evidence>
<dbReference type="Pfam" id="PF13240">
    <property type="entry name" value="Zn_Ribbon_1"/>
    <property type="match status" value="1"/>
</dbReference>
<organism evidence="2 3">
    <name type="scientific">Candidatus Desulfolinea nitratireducens</name>
    <dbReference type="NCBI Taxonomy" id="2841698"/>
    <lineage>
        <taxon>Bacteria</taxon>
        <taxon>Bacillati</taxon>
        <taxon>Chloroflexota</taxon>
        <taxon>Anaerolineae</taxon>
        <taxon>Anaerolineales</taxon>
        <taxon>Anaerolineales incertae sedis</taxon>
        <taxon>Candidatus Desulfolinea</taxon>
    </lineage>
</organism>
<sequence length="170" mass="18490">MDIGAIFLLLALITLVGMYLAQPFLERRNQIVSAEELELSSLLAERDRYISALKELDFDHTLGKIPAGEYPVQREELLNKGVDALRRLDAYQAGGAQTTTAEDRLEAVIAAHRADATDAPGADGTDDELESLIAARRSKRKEKSGGFCPNCGHPILGNDKFCTNCGKAKS</sequence>
<evidence type="ECO:0000313" key="2">
    <source>
        <dbReference type="EMBL" id="MBC8333998.1"/>
    </source>
</evidence>
<dbReference type="AlphaFoldDB" id="A0A8J6NET3"/>
<dbReference type="InterPro" id="IPR026870">
    <property type="entry name" value="Zinc_ribbon_dom"/>
</dbReference>
<dbReference type="EMBL" id="JACNJN010000037">
    <property type="protein sequence ID" value="MBC8333998.1"/>
    <property type="molecule type" value="Genomic_DNA"/>
</dbReference>
<proteinExistence type="predicted"/>